<dbReference type="AlphaFoldDB" id="A0A1R2C9D1"/>
<dbReference type="GO" id="GO:0030132">
    <property type="term" value="C:clathrin coat of coated pit"/>
    <property type="evidence" value="ECO:0007669"/>
    <property type="project" value="InterPro"/>
</dbReference>
<dbReference type="PANTHER" id="PTHR15440">
    <property type="entry name" value="XRP2 PROTEIN"/>
    <property type="match status" value="1"/>
</dbReference>
<dbReference type="InterPro" id="IPR016098">
    <property type="entry name" value="CAP/MinC_C"/>
</dbReference>
<feature type="compositionally biased region" description="Basic and acidic residues" evidence="9">
    <location>
        <begin position="277"/>
        <end position="289"/>
    </location>
</feature>
<dbReference type="GO" id="GO:0005198">
    <property type="term" value="F:structural molecule activity"/>
    <property type="evidence" value="ECO:0007669"/>
    <property type="project" value="InterPro"/>
</dbReference>
<dbReference type="GO" id="GO:0000166">
    <property type="term" value="F:nucleotide binding"/>
    <property type="evidence" value="ECO:0007669"/>
    <property type="project" value="UniProtKB-KW"/>
</dbReference>
<keyword evidence="5 8" id="KW-0472">Membrane</keyword>
<evidence type="ECO:0000256" key="3">
    <source>
        <dbReference type="ARBA" id="ARBA00008848"/>
    </source>
</evidence>
<evidence type="ECO:0000313" key="12">
    <source>
        <dbReference type="Proteomes" id="UP000187209"/>
    </source>
</evidence>
<gene>
    <name evidence="11" type="ORF">SteCoe_13068</name>
</gene>
<keyword evidence="7 8" id="KW-0968">Cytoplasmic vesicle</keyword>
<keyword evidence="4" id="KW-0547">Nucleotide-binding</keyword>
<dbReference type="Gene3D" id="2.160.20.70">
    <property type="match status" value="1"/>
</dbReference>
<organism evidence="11 12">
    <name type="scientific">Stentor coeruleus</name>
    <dbReference type="NCBI Taxonomy" id="5963"/>
    <lineage>
        <taxon>Eukaryota</taxon>
        <taxon>Sar</taxon>
        <taxon>Alveolata</taxon>
        <taxon>Ciliophora</taxon>
        <taxon>Postciliodesmatophora</taxon>
        <taxon>Heterotrichea</taxon>
        <taxon>Heterotrichida</taxon>
        <taxon>Stentoridae</taxon>
        <taxon>Stentor</taxon>
    </lineage>
</organism>
<evidence type="ECO:0000256" key="1">
    <source>
        <dbReference type="ARBA" id="ARBA00004180"/>
    </source>
</evidence>
<comment type="subcellular location">
    <subcellularLocation>
        <location evidence="1 8">Cytoplasmic vesicle membrane</location>
        <topology evidence="1 8">Peripheral membrane protein</topology>
        <orientation evidence="1 8">Cytoplasmic side</orientation>
    </subcellularLocation>
    <subcellularLocation>
        <location evidence="8">Membrane</location>
        <location evidence="8">Coated pit</location>
        <topology evidence="8">Peripheral membrane protein</topology>
        <orientation evidence="8">Cytoplasmic side</orientation>
    </subcellularLocation>
    <text evidence="8">Cytoplasmic face of coated pits and vesicles.</text>
</comment>
<protein>
    <recommendedName>
        <fullName evidence="8">Clathrin light chain</fullName>
    </recommendedName>
</protein>
<evidence type="ECO:0000256" key="7">
    <source>
        <dbReference type="ARBA" id="ARBA00023329"/>
    </source>
</evidence>
<keyword evidence="6 8" id="KW-0168">Coated pit</keyword>
<keyword evidence="12" id="KW-1185">Reference proteome</keyword>
<sequence>MARKRPNPADFRFEHKSDETLLREPGQISPYDFSIDTLDRCVVYLMDKIAQVTVDKVTNSRLHFGPVDGSIFLRDCENCIVTASCAQFRLKNCRNLYIFLYCSSDPAIEYSTNLIFGPYNFSYPLQDQHFAQAKLNIDKDVWSQVFDFNKNNEEHWRVMKPEEFKLMGWEKDELGSPVNPVPRHEIYGGSLTGDIKVGSQQHGEQGLMSFTFETSQNEAQVFVEKEPEQVVESVINPPVPDKHGYIIEDIDFSSPYEPIGQSKDIFAEPNPEETEELERQRLRDQENKDRNKKLMNKDEKERQKKDEKRKQAREDLKKFYAEREKNIQTKKALNQENERLLLEKRQTFPTSWKKVGSMIDGDDRKDVQRMKSVLLAKKHEN</sequence>
<dbReference type="GO" id="GO:0005096">
    <property type="term" value="F:GTPase activator activity"/>
    <property type="evidence" value="ECO:0007669"/>
    <property type="project" value="InterPro"/>
</dbReference>
<dbReference type="GO" id="GO:0005929">
    <property type="term" value="C:cilium"/>
    <property type="evidence" value="ECO:0007669"/>
    <property type="project" value="TreeGrafter"/>
</dbReference>
<evidence type="ECO:0000256" key="6">
    <source>
        <dbReference type="ARBA" id="ARBA00023176"/>
    </source>
</evidence>
<dbReference type="PANTHER" id="PTHR15440:SF0">
    <property type="entry name" value="PROTEIN XRP2"/>
    <property type="match status" value="1"/>
</dbReference>
<dbReference type="OrthoDB" id="194775at2759"/>
<evidence type="ECO:0000313" key="11">
    <source>
        <dbReference type="EMBL" id="OMJ85591.1"/>
    </source>
</evidence>
<proteinExistence type="inferred from homology"/>
<comment type="similarity">
    <text evidence="2 8">Belongs to the clathrin light chain family.</text>
</comment>
<dbReference type="Pfam" id="PF01086">
    <property type="entry name" value="Clathrin_lg_ch"/>
    <property type="match status" value="1"/>
</dbReference>
<feature type="compositionally biased region" description="Basic and acidic residues" evidence="9">
    <location>
        <begin position="295"/>
        <end position="327"/>
    </location>
</feature>
<dbReference type="GO" id="GO:1990075">
    <property type="term" value="C:periciliary membrane compartment"/>
    <property type="evidence" value="ECO:0007669"/>
    <property type="project" value="TreeGrafter"/>
</dbReference>
<dbReference type="InterPro" id="IPR006599">
    <property type="entry name" value="CARP_motif"/>
</dbReference>
<evidence type="ECO:0000256" key="2">
    <source>
        <dbReference type="ARBA" id="ARBA00005263"/>
    </source>
</evidence>
<comment type="caution">
    <text evidence="11">The sequence shown here is derived from an EMBL/GenBank/DDBJ whole genome shotgun (WGS) entry which is preliminary data.</text>
</comment>
<evidence type="ECO:0000256" key="4">
    <source>
        <dbReference type="ARBA" id="ARBA00022741"/>
    </source>
</evidence>
<dbReference type="PROSITE" id="PS51329">
    <property type="entry name" value="C_CAP_COFACTOR_C"/>
    <property type="match status" value="1"/>
</dbReference>
<name>A0A1R2C9D1_9CILI</name>
<reference evidence="11 12" key="1">
    <citation type="submission" date="2016-11" db="EMBL/GenBank/DDBJ databases">
        <title>The macronuclear genome of Stentor coeruleus: a giant cell with tiny introns.</title>
        <authorList>
            <person name="Slabodnick M."/>
            <person name="Ruby J.G."/>
            <person name="Reiff S.B."/>
            <person name="Swart E.C."/>
            <person name="Gosai S."/>
            <person name="Prabakaran S."/>
            <person name="Witkowska E."/>
            <person name="Larue G.E."/>
            <person name="Fisher S."/>
            <person name="Freeman R.M."/>
            <person name="Gunawardena J."/>
            <person name="Chu W."/>
            <person name="Stover N.A."/>
            <person name="Gregory B.D."/>
            <person name="Nowacki M."/>
            <person name="Derisi J."/>
            <person name="Roy S.W."/>
            <person name="Marshall W.F."/>
            <person name="Sood P."/>
        </authorList>
    </citation>
    <scope>NUCLEOTIDE SEQUENCE [LARGE SCALE GENOMIC DNA]</scope>
    <source>
        <strain evidence="11">WM001</strain>
    </source>
</reference>
<dbReference type="InterPro" id="IPR000996">
    <property type="entry name" value="Clathrin_L-chain"/>
</dbReference>
<feature type="region of interest" description="Disordered" evidence="9">
    <location>
        <begin position="258"/>
        <end position="331"/>
    </location>
</feature>
<comment type="similarity">
    <text evidence="3">Belongs to the TBCC family.</text>
</comment>
<dbReference type="InterPro" id="IPR017901">
    <property type="entry name" value="C-CAP_CF_C-like"/>
</dbReference>
<dbReference type="GO" id="GO:0030130">
    <property type="term" value="C:clathrin coat of trans-Golgi network vesicle"/>
    <property type="evidence" value="ECO:0007669"/>
    <property type="project" value="InterPro"/>
</dbReference>
<evidence type="ECO:0000259" key="10">
    <source>
        <dbReference type="PROSITE" id="PS51329"/>
    </source>
</evidence>
<dbReference type="Proteomes" id="UP000187209">
    <property type="component" value="Unassembled WGS sequence"/>
</dbReference>
<dbReference type="SMART" id="SM00673">
    <property type="entry name" value="CARP"/>
    <property type="match status" value="2"/>
</dbReference>
<dbReference type="GO" id="GO:0006886">
    <property type="term" value="P:intracellular protein transport"/>
    <property type="evidence" value="ECO:0007669"/>
    <property type="project" value="InterPro"/>
</dbReference>
<evidence type="ECO:0000256" key="5">
    <source>
        <dbReference type="ARBA" id="ARBA00023136"/>
    </source>
</evidence>
<dbReference type="InterPro" id="IPR039093">
    <property type="entry name" value="XRP2"/>
</dbReference>
<accession>A0A1R2C9D1</accession>
<dbReference type="InterPro" id="IPR012945">
    <property type="entry name" value="Tubulin-bd_cofactor_C_dom"/>
</dbReference>
<evidence type="ECO:0000256" key="8">
    <source>
        <dbReference type="RuleBase" id="RU363137"/>
    </source>
</evidence>
<dbReference type="GO" id="GO:0006892">
    <property type="term" value="P:post-Golgi vesicle-mediated transport"/>
    <property type="evidence" value="ECO:0007669"/>
    <property type="project" value="TreeGrafter"/>
</dbReference>
<comment type="function">
    <text evidence="8">Clathrin is the major protein of the polyhedral coat of coated pits and vesicles.</text>
</comment>
<evidence type="ECO:0000256" key="9">
    <source>
        <dbReference type="SAM" id="MobiDB-lite"/>
    </source>
</evidence>
<feature type="domain" description="C-CAP/cofactor C-like" evidence="10">
    <location>
        <begin position="1"/>
        <end position="150"/>
    </location>
</feature>
<dbReference type="EMBL" id="MPUH01000232">
    <property type="protein sequence ID" value="OMJ85591.1"/>
    <property type="molecule type" value="Genomic_DNA"/>
</dbReference>
<dbReference type="Pfam" id="PF07986">
    <property type="entry name" value="TBCC"/>
    <property type="match status" value="1"/>
</dbReference>